<comment type="function">
    <text evidence="4">Essential cell division protein that forms a contractile ring structure (Z ring) at the future cell division site. The regulation of the ring assembly controls the timing and the location of cell division. One of the functions of the FtsZ ring is to recruit other cell division proteins to the septum to produce a new cell wall between the dividing cells. Binds GTP and shows GTPase activity.</text>
</comment>
<comment type="subunit">
    <text evidence="4">Homodimer. Polymerizes to form a dynamic ring structure in a strictly GTP-dependent manner. Interacts directly with several other division proteins.</text>
</comment>
<dbReference type="InterPro" id="IPR024757">
    <property type="entry name" value="FtsZ_C"/>
</dbReference>
<comment type="similarity">
    <text evidence="1 4">Belongs to the FtsZ family.</text>
</comment>
<accession>A0A1G2DXY2</accession>
<dbReference type="SMART" id="SM00864">
    <property type="entry name" value="Tubulin"/>
    <property type="match status" value="1"/>
</dbReference>
<dbReference type="GO" id="GO:0005737">
    <property type="term" value="C:cytoplasm"/>
    <property type="evidence" value="ECO:0007669"/>
    <property type="project" value="UniProtKB-SubCell"/>
</dbReference>
<dbReference type="SUPFAM" id="SSF55307">
    <property type="entry name" value="Tubulin C-terminal domain-like"/>
    <property type="match status" value="1"/>
</dbReference>
<keyword evidence="3 4" id="KW-0342">GTP-binding</keyword>
<name>A0A1G2DXY2_9BACT</name>
<dbReference type="InterPro" id="IPR018316">
    <property type="entry name" value="Tubulin/FtsZ_2-layer-sand-dom"/>
</dbReference>
<dbReference type="SUPFAM" id="SSF52490">
    <property type="entry name" value="Tubulin nucleotide-binding domain-like"/>
    <property type="match status" value="1"/>
</dbReference>
<dbReference type="InterPro" id="IPR045061">
    <property type="entry name" value="FtsZ/CetZ"/>
</dbReference>
<dbReference type="SMART" id="SM00865">
    <property type="entry name" value="Tubulin_C"/>
    <property type="match status" value="1"/>
</dbReference>
<dbReference type="CDD" id="cd02201">
    <property type="entry name" value="FtsZ_type1"/>
    <property type="match status" value="1"/>
</dbReference>
<dbReference type="FunFam" id="3.40.50.1440:FF:000001">
    <property type="entry name" value="Cell division protein FtsZ"/>
    <property type="match status" value="1"/>
</dbReference>
<protein>
    <recommendedName>
        <fullName evidence="4 5">Cell division protein FtsZ</fullName>
    </recommendedName>
</protein>
<feature type="domain" description="Tubulin/FtsZ GTPase" evidence="6">
    <location>
        <begin position="6"/>
        <end position="198"/>
    </location>
</feature>
<comment type="caution">
    <text evidence="4">Lacks conserved residue(s) required for the propagation of feature annotation.</text>
</comment>
<evidence type="ECO:0000313" key="8">
    <source>
        <dbReference type="EMBL" id="OGZ18252.1"/>
    </source>
</evidence>
<dbReference type="GO" id="GO:0051258">
    <property type="term" value="P:protein polymerization"/>
    <property type="evidence" value="ECO:0007669"/>
    <property type="project" value="UniProtKB-UniRule"/>
</dbReference>
<dbReference type="InterPro" id="IPR003008">
    <property type="entry name" value="Tubulin_FtsZ_GTPase"/>
</dbReference>
<keyword evidence="4" id="KW-0963">Cytoplasm</keyword>
<dbReference type="Pfam" id="PF12327">
    <property type="entry name" value="FtsZ_C"/>
    <property type="match status" value="1"/>
</dbReference>
<dbReference type="AlphaFoldDB" id="A0A1G2DXY2"/>
<dbReference type="GO" id="GO:0032153">
    <property type="term" value="C:cell division site"/>
    <property type="evidence" value="ECO:0007669"/>
    <property type="project" value="UniProtKB-UniRule"/>
</dbReference>
<evidence type="ECO:0000256" key="5">
    <source>
        <dbReference type="NCBIfam" id="TIGR00065"/>
    </source>
</evidence>
<dbReference type="Gene3D" id="3.30.1330.20">
    <property type="entry name" value="Tubulin/FtsZ, C-terminal domain"/>
    <property type="match status" value="1"/>
</dbReference>
<dbReference type="InterPro" id="IPR037103">
    <property type="entry name" value="Tubulin/FtsZ-like_C"/>
</dbReference>
<dbReference type="Pfam" id="PF00091">
    <property type="entry name" value="Tubulin"/>
    <property type="match status" value="1"/>
</dbReference>
<dbReference type="GO" id="GO:0005525">
    <property type="term" value="F:GTP binding"/>
    <property type="evidence" value="ECO:0007669"/>
    <property type="project" value="UniProtKB-UniRule"/>
</dbReference>
<dbReference type="GO" id="GO:0043093">
    <property type="term" value="P:FtsZ-dependent cytokinesis"/>
    <property type="evidence" value="ECO:0007669"/>
    <property type="project" value="UniProtKB-UniRule"/>
</dbReference>
<feature type="binding site" evidence="4">
    <location>
        <position position="136"/>
    </location>
    <ligand>
        <name>GTP</name>
        <dbReference type="ChEBI" id="CHEBI:37565"/>
    </ligand>
</feature>
<evidence type="ECO:0000256" key="3">
    <source>
        <dbReference type="ARBA" id="ARBA00023134"/>
    </source>
</evidence>
<dbReference type="Proteomes" id="UP000178893">
    <property type="component" value="Unassembled WGS sequence"/>
</dbReference>
<reference evidence="8 9" key="1">
    <citation type="journal article" date="2016" name="Nat. Commun.">
        <title>Thousands of microbial genomes shed light on interconnected biogeochemical processes in an aquifer system.</title>
        <authorList>
            <person name="Anantharaman K."/>
            <person name="Brown C.T."/>
            <person name="Hug L.A."/>
            <person name="Sharon I."/>
            <person name="Castelle C.J."/>
            <person name="Probst A.J."/>
            <person name="Thomas B.C."/>
            <person name="Singh A."/>
            <person name="Wilkins M.J."/>
            <person name="Karaoz U."/>
            <person name="Brodie E.L."/>
            <person name="Williams K.H."/>
            <person name="Hubbard S.S."/>
            <person name="Banfield J.F."/>
        </authorList>
    </citation>
    <scope>NUCLEOTIDE SEQUENCE [LARGE SCALE GENOMIC DNA]</scope>
</reference>
<evidence type="ECO:0000259" key="6">
    <source>
        <dbReference type="SMART" id="SM00864"/>
    </source>
</evidence>
<keyword evidence="4" id="KW-0717">Septation</keyword>
<dbReference type="PANTHER" id="PTHR30314:SF3">
    <property type="entry name" value="MITOCHONDRIAL DIVISION PROTEIN FSZA"/>
    <property type="match status" value="1"/>
</dbReference>
<dbReference type="NCBIfam" id="TIGR00065">
    <property type="entry name" value="ftsZ"/>
    <property type="match status" value="1"/>
</dbReference>
<organism evidence="8 9">
    <name type="scientific">Candidatus Nealsonbacteria bacterium RBG_13_37_56</name>
    <dbReference type="NCBI Taxonomy" id="1801661"/>
    <lineage>
        <taxon>Bacteria</taxon>
        <taxon>Candidatus Nealsoniibacteriota</taxon>
    </lineage>
</organism>
<dbReference type="PRINTS" id="PR00423">
    <property type="entry name" value="CELLDVISFTSZ"/>
</dbReference>
<evidence type="ECO:0000256" key="2">
    <source>
        <dbReference type="ARBA" id="ARBA00022741"/>
    </source>
</evidence>
<evidence type="ECO:0000256" key="1">
    <source>
        <dbReference type="ARBA" id="ARBA00009690"/>
    </source>
</evidence>
<dbReference type="EMBL" id="MHLW01000008">
    <property type="protein sequence ID" value="OGZ18252.1"/>
    <property type="molecule type" value="Genomic_DNA"/>
</dbReference>
<feature type="binding site" evidence="4">
    <location>
        <position position="180"/>
    </location>
    <ligand>
        <name>GTP</name>
        <dbReference type="ChEBI" id="CHEBI:37565"/>
    </ligand>
</feature>
<evidence type="ECO:0000256" key="4">
    <source>
        <dbReference type="HAMAP-Rule" id="MF_00909"/>
    </source>
</evidence>
<keyword evidence="4" id="KW-0131">Cell cycle</keyword>
<keyword evidence="2 4" id="KW-0547">Nucleotide-binding</keyword>
<feature type="binding site" evidence="4">
    <location>
        <position position="132"/>
    </location>
    <ligand>
        <name>GTP</name>
        <dbReference type="ChEBI" id="CHEBI:37565"/>
    </ligand>
</feature>
<comment type="caution">
    <text evidence="8">The sequence shown here is derived from an EMBL/GenBank/DDBJ whole genome shotgun (WGS) entry which is preliminary data.</text>
</comment>
<dbReference type="Gene3D" id="3.40.50.1440">
    <property type="entry name" value="Tubulin/FtsZ, GTPase domain"/>
    <property type="match status" value="1"/>
</dbReference>
<dbReference type="GO" id="GO:0003924">
    <property type="term" value="F:GTPase activity"/>
    <property type="evidence" value="ECO:0007669"/>
    <property type="project" value="UniProtKB-UniRule"/>
</dbReference>
<dbReference type="PANTHER" id="PTHR30314">
    <property type="entry name" value="CELL DIVISION PROTEIN FTSZ-RELATED"/>
    <property type="match status" value="1"/>
</dbReference>
<dbReference type="InterPro" id="IPR000158">
    <property type="entry name" value="Cell_div_FtsZ"/>
</dbReference>
<dbReference type="InterPro" id="IPR008280">
    <property type="entry name" value="Tub_FtsZ_C"/>
</dbReference>
<dbReference type="GO" id="GO:0000917">
    <property type="term" value="P:division septum assembly"/>
    <property type="evidence" value="ECO:0007669"/>
    <property type="project" value="UniProtKB-KW"/>
</dbReference>
<sequence>MTSNINIKVVGVGGSGNNAVSRMMKYKIKGVELIAINADAQDLQRARAHRKLRIGRNLTKGLGAGMNPEVGRQAAEEQREEIEQMLRDADMLFIAGGLGGGTCSGASPVVAEIAKNLGALTLAVVTMPFSFEGVNRMEIAQNSLKKLKPKVDTLIAISNNKLLSILEPKTTVSNAFWFCDDVLRQAVQGISDLIVLPGIINIDFADIKAIMKNSGSALFGIGKAKGVERAKEAAKKALNSPLLDLSVKGAKGVLFNVSGGKDISLSEIDEAAKVITEEVSSEAKVIFGAIQDEKLNKGEIKITVIATGF</sequence>
<feature type="domain" description="Tubulin/FtsZ 2-layer sandwich" evidence="7">
    <location>
        <begin position="200"/>
        <end position="309"/>
    </location>
</feature>
<evidence type="ECO:0000313" key="9">
    <source>
        <dbReference type="Proteomes" id="UP000178893"/>
    </source>
</evidence>
<dbReference type="HAMAP" id="MF_00909">
    <property type="entry name" value="FtsZ"/>
    <property type="match status" value="1"/>
</dbReference>
<dbReference type="InterPro" id="IPR036525">
    <property type="entry name" value="Tubulin/FtsZ_GTPase_sf"/>
</dbReference>
<proteinExistence type="inferred from homology"/>
<gene>
    <name evidence="4" type="primary">ftsZ</name>
    <name evidence="8" type="ORF">A2V72_01010</name>
</gene>
<evidence type="ECO:0000259" key="7">
    <source>
        <dbReference type="SMART" id="SM00865"/>
    </source>
</evidence>
<comment type="subcellular location">
    <subcellularLocation>
        <location evidence="4">Cytoplasm</location>
    </subcellularLocation>
    <text evidence="4">Assembles at midcell at the inner surface of the cytoplasmic membrane.</text>
</comment>
<keyword evidence="4 8" id="KW-0132">Cell division</keyword>